<keyword evidence="4" id="KW-1185">Reference proteome</keyword>
<evidence type="ECO:0000256" key="1">
    <source>
        <dbReference type="ARBA" id="ARBA00006484"/>
    </source>
</evidence>
<dbReference type="Proteomes" id="UP000597444">
    <property type="component" value="Unassembled WGS sequence"/>
</dbReference>
<dbReference type="PRINTS" id="PR00080">
    <property type="entry name" value="SDRFAMILY"/>
</dbReference>
<sequence length="261" mass="27707">MSTLSGKIALVTGAGLGIGQGIALELARQGATVGVHYSHSADGAKETVAEVERMGGRALLIQGDLGQIQECRRVVDEAVNAFGGLDILVNNAGVTRADKFLNISEAVYHEVFNLNIQGYFFCAQQAVRSMLKRGGGSIVNITSVHGYAGFPRHSVYAATKGAINAFTRELAIELAPDHIRVNAIGPGLIEVPRYEHLANYTSEFGATLVPWGRPGLPKDIAPAVAFLVSDAADFITGQILYVDGGTTARLGLFWEQGDEPQ</sequence>
<protein>
    <submittedName>
        <fullName evidence="3">Beta-ketoacyl-ACP reductase</fullName>
    </submittedName>
</protein>
<name>A0A8J3IRP8_9CHLR</name>
<dbReference type="FunFam" id="3.40.50.720:FF:000084">
    <property type="entry name" value="Short-chain dehydrogenase reductase"/>
    <property type="match status" value="1"/>
</dbReference>
<dbReference type="PANTHER" id="PTHR43639">
    <property type="entry name" value="OXIDOREDUCTASE, SHORT-CHAIN DEHYDROGENASE/REDUCTASE FAMILY (AFU_ORTHOLOGUE AFUA_5G02870)"/>
    <property type="match status" value="1"/>
</dbReference>
<evidence type="ECO:0000256" key="2">
    <source>
        <dbReference type="ARBA" id="ARBA00023002"/>
    </source>
</evidence>
<evidence type="ECO:0000313" key="3">
    <source>
        <dbReference type="EMBL" id="GHO95011.1"/>
    </source>
</evidence>
<dbReference type="SUPFAM" id="SSF51735">
    <property type="entry name" value="NAD(P)-binding Rossmann-fold domains"/>
    <property type="match status" value="1"/>
</dbReference>
<dbReference type="InterPro" id="IPR002347">
    <property type="entry name" value="SDR_fam"/>
</dbReference>
<dbReference type="EMBL" id="BNJK01000001">
    <property type="protein sequence ID" value="GHO95011.1"/>
    <property type="molecule type" value="Genomic_DNA"/>
</dbReference>
<reference evidence="3" key="1">
    <citation type="submission" date="2020-10" db="EMBL/GenBank/DDBJ databases">
        <title>Taxonomic study of unclassified bacteria belonging to the class Ktedonobacteria.</title>
        <authorList>
            <person name="Yabe S."/>
            <person name="Wang C.M."/>
            <person name="Zheng Y."/>
            <person name="Sakai Y."/>
            <person name="Cavaletti L."/>
            <person name="Monciardini P."/>
            <person name="Donadio S."/>
        </authorList>
    </citation>
    <scope>NUCLEOTIDE SEQUENCE</scope>
    <source>
        <strain evidence="3">ID150040</strain>
    </source>
</reference>
<keyword evidence="2" id="KW-0560">Oxidoreductase</keyword>
<dbReference type="NCBIfam" id="NF005559">
    <property type="entry name" value="PRK07231.1"/>
    <property type="match status" value="1"/>
</dbReference>
<dbReference type="GO" id="GO:0016491">
    <property type="term" value="F:oxidoreductase activity"/>
    <property type="evidence" value="ECO:0007669"/>
    <property type="project" value="UniProtKB-KW"/>
</dbReference>
<dbReference type="Pfam" id="PF13561">
    <property type="entry name" value="adh_short_C2"/>
    <property type="match status" value="1"/>
</dbReference>
<comment type="similarity">
    <text evidence="1">Belongs to the short-chain dehydrogenases/reductases (SDR) family.</text>
</comment>
<proteinExistence type="inferred from homology"/>
<dbReference type="Gene3D" id="3.40.50.720">
    <property type="entry name" value="NAD(P)-binding Rossmann-like Domain"/>
    <property type="match status" value="1"/>
</dbReference>
<dbReference type="PANTHER" id="PTHR43639:SF1">
    <property type="entry name" value="SHORT-CHAIN DEHYDROGENASE_REDUCTASE FAMILY PROTEIN"/>
    <property type="match status" value="1"/>
</dbReference>
<dbReference type="AlphaFoldDB" id="A0A8J3IRP8"/>
<dbReference type="RefSeq" id="WP_220205715.1">
    <property type="nucleotide sequence ID" value="NZ_BNJK01000001.1"/>
</dbReference>
<gene>
    <name evidence="3" type="ORF">KSF_050590</name>
</gene>
<dbReference type="PRINTS" id="PR00081">
    <property type="entry name" value="GDHRDH"/>
</dbReference>
<dbReference type="PROSITE" id="PS00061">
    <property type="entry name" value="ADH_SHORT"/>
    <property type="match status" value="1"/>
</dbReference>
<dbReference type="InterPro" id="IPR036291">
    <property type="entry name" value="NAD(P)-bd_dom_sf"/>
</dbReference>
<dbReference type="InterPro" id="IPR020904">
    <property type="entry name" value="Sc_DH/Rdtase_CS"/>
</dbReference>
<evidence type="ECO:0000313" key="4">
    <source>
        <dbReference type="Proteomes" id="UP000597444"/>
    </source>
</evidence>
<accession>A0A8J3IRP8</accession>
<organism evidence="3 4">
    <name type="scientific">Reticulibacter mediterranei</name>
    <dbReference type="NCBI Taxonomy" id="2778369"/>
    <lineage>
        <taxon>Bacteria</taxon>
        <taxon>Bacillati</taxon>
        <taxon>Chloroflexota</taxon>
        <taxon>Ktedonobacteria</taxon>
        <taxon>Ktedonobacterales</taxon>
        <taxon>Reticulibacteraceae</taxon>
        <taxon>Reticulibacter</taxon>
    </lineage>
</organism>
<comment type="caution">
    <text evidence="3">The sequence shown here is derived from an EMBL/GenBank/DDBJ whole genome shotgun (WGS) entry which is preliminary data.</text>
</comment>